<evidence type="ECO:0000313" key="3">
    <source>
        <dbReference type="Proteomes" id="UP000034954"/>
    </source>
</evidence>
<protein>
    <recommendedName>
        <fullName evidence="4">Lipoprotein</fullName>
    </recommendedName>
</protein>
<keyword evidence="3" id="KW-1185">Reference proteome</keyword>
<evidence type="ECO:0008006" key="4">
    <source>
        <dbReference type="Google" id="ProtNLM"/>
    </source>
</evidence>
<feature type="compositionally biased region" description="Basic and acidic residues" evidence="1">
    <location>
        <begin position="68"/>
        <end position="78"/>
    </location>
</feature>
<evidence type="ECO:0000313" key="2">
    <source>
        <dbReference type="EMBL" id="KKO18152.1"/>
    </source>
</evidence>
<accession>A0A0M2UQK8</accession>
<dbReference type="EMBL" id="LAQJ01000290">
    <property type="protein sequence ID" value="KKO18152.1"/>
    <property type="molecule type" value="Genomic_DNA"/>
</dbReference>
<organism evidence="2 3">
    <name type="scientific">Candidatus Brocadia fulgida</name>
    <dbReference type="NCBI Taxonomy" id="380242"/>
    <lineage>
        <taxon>Bacteria</taxon>
        <taxon>Pseudomonadati</taxon>
        <taxon>Planctomycetota</taxon>
        <taxon>Candidatus Brocadiia</taxon>
        <taxon>Candidatus Brocadiales</taxon>
        <taxon>Candidatus Brocadiaceae</taxon>
        <taxon>Candidatus Brocadia</taxon>
    </lineage>
</organism>
<proteinExistence type="predicted"/>
<feature type="region of interest" description="Disordered" evidence="1">
    <location>
        <begin position="59"/>
        <end position="78"/>
    </location>
</feature>
<dbReference type="Proteomes" id="UP000034954">
    <property type="component" value="Unassembled WGS sequence"/>
</dbReference>
<evidence type="ECO:0000256" key="1">
    <source>
        <dbReference type="SAM" id="MobiDB-lite"/>
    </source>
</evidence>
<name>A0A0M2UQK8_9BACT</name>
<gene>
    <name evidence="2" type="ORF">BROFUL_03160</name>
</gene>
<reference evidence="2 3" key="1">
    <citation type="journal article" date="2013" name="BMC Microbiol.">
        <title>Identification of the type II cytochrome c maturation pathway in anammox bacteria by comparative genomics.</title>
        <authorList>
            <person name="Ferousi C."/>
            <person name="Speth D.R."/>
            <person name="Reimann J."/>
            <person name="Op den Camp H.J."/>
            <person name="Allen J.W."/>
            <person name="Keltjens J.T."/>
            <person name="Jetten M.S."/>
        </authorList>
    </citation>
    <scope>NUCLEOTIDE SEQUENCE [LARGE SCALE GENOMIC DNA]</scope>
    <source>
        <strain evidence="2">RU1</strain>
    </source>
</reference>
<comment type="caution">
    <text evidence="2">The sequence shown here is derived from an EMBL/GenBank/DDBJ whole genome shotgun (WGS) entry which is preliminary data.</text>
</comment>
<dbReference type="AlphaFoldDB" id="A0A0M2UQK8"/>
<sequence>MKRAFVVSCMVFFVYSLGCKTEHKVEVEVKPMQITIDVNIRIDRQLEDFFGNLDEAAKSISSGTSDAGKTEESNKPAQ</sequence>